<dbReference type="EMBL" id="OZ034822">
    <property type="protein sequence ID" value="CAL1411659.1"/>
    <property type="molecule type" value="Genomic_DNA"/>
</dbReference>
<evidence type="ECO:0000256" key="1">
    <source>
        <dbReference type="SAM" id="MobiDB-lite"/>
    </source>
</evidence>
<dbReference type="AlphaFoldDB" id="A0AAV2GLX6"/>
<protein>
    <submittedName>
        <fullName evidence="2">Uncharacterized protein</fullName>
    </submittedName>
</protein>
<dbReference type="Proteomes" id="UP001497516">
    <property type="component" value="Chromosome 9"/>
</dbReference>
<accession>A0AAV2GLX6</accession>
<gene>
    <name evidence="2" type="ORF">LTRI10_LOCUS51002</name>
</gene>
<evidence type="ECO:0000313" key="3">
    <source>
        <dbReference type="Proteomes" id="UP001497516"/>
    </source>
</evidence>
<sequence length="144" mass="15245">MFSTESRGHDAHKKGIVVKLPEAIRFTKDLGGHPGASVGRRSIGSINSWSSSGFRQSPVVPRLGSGSEGTSILGRPSLEPGKRVSPALLAKEVTHRHPRLGSPRPSGSALPMSVPTSGSRAQQLEDVVGIDYEGRLEMSDSFSC</sequence>
<evidence type="ECO:0000313" key="2">
    <source>
        <dbReference type="EMBL" id="CAL1411659.1"/>
    </source>
</evidence>
<name>A0AAV2GLX6_9ROSI</name>
<reference evidence="2 3" key="1">
    <citation type="submission" date="2024-04" db="EMBL/GenBank/DDBJ databases">
        <authorList>
            <person name="Fracassetti M."/>
        </authorList>
    </citation>
    <scope>NUCLEOTIDE SEQUENCE [LARGE SCALE GENOMIC DNA]</scope>
</reference>
<proteinExistence type="predicted"/>
<keyword evidence="3" id="KW-1185">Reference proteome</keyword>
<feature type="region of interest" description="Disordered" evidence="1">
    <location>
        <begin position="47"/>
        <end position="124"/>
    </location>
</feature>
<organism evidence="2 3">
    <name type="scientific">Linum trigynum</name>
    <dbReference type="NCBI Taxonomy" id="586398"/>
    <lineage>
        <taxon>Eukaryota</taxon>
        <taxon>Viridiplantae</taxon>
        <taxon>Streptophyta</taxon>
        <taxon>Embryophyta</taxon>
        <taxon>Tracheophyta</taxon>
        <taxon>Spermatophyta</taxon>
        <taxon>Magnoliopsida</taxon>
        <taxon>eudicotyledons</taxon>
        <taxon>Gunneridae</taxon>
        <taxon>Pentapetalae</taxon>
        <taxon>rosids</taxon>
        <taxon>fabids</taxon>
        <taxon>Malpighiales</taxon>
        <taxon>Linaceae</taxon>
        <taxon>Linum</taxon>
    </lineage>
</organism>